<dbReference type="EMBL" id="UZAH01025964">
    <property type="protein sequence ID" value="VDO73456.1"/>
    <property type="molecule type" value="Genomic_DNA"/>
</dbReference>
<evidence type="ECO:0000313" key="1">
    <source>
        <dbReference type="EMBL" id="VDO73456.1"/>
    </source>
</evidence>
<name>A0A183FKQ3_HELPZ</name>
<dbReference type="Proteomes" id="UP000050761">
    <property type="component" value="Unassembled WGS sequence"/>
</dbReference>
<gene>
    <name evidence="1" type="ORF">HPBE_LOCUS7749</name>
</gene>
<organism evidence="2 3">
    <name type="scientific">Heligmosomoides polygyrus</name>
    <name type="common">Parasitic roundworm</name>
    <dbReference type="NCBI Taxonomy" id="6339"/>
    <lineage>
        <taxon>Eukaryota</taxon>
        <taxon>Metazoa</taxon>
        <taxon>Ecdysozoa</taxon>
        <taxon>Nematoda</taxon>
        <taxon>Chromadorea</taxon>
        <taxon>Rhabditida</taxon>
        <taxon>Rhabditina</taxon>
        <taxon>Rhabditomorpha</taxon>
        <taxon>Strongyloidea</taxon>
        <taxon>Heligmosomidae</taxon>
        <taxon>Heligmosomoides</taxon>
    </lineage>
</organism>
<evidence type="ECO:0000313" key="3">
    <source>
        <dbReference type="WBParaSite" id="HPBE_0000774801-mRNA-1"/>
    </source>
</evidence>
<dbReference type="AlphaFoldDB" id="A0A183FKQ3"/>
<reference evidence="3" key="2">
    <citation type="submission" date="2019-09" db="UniProtKB">
        <authorList>
            <consortium name="WormBaseParasite"/>
        </authorList>
    </citation>
    <scope>IDENTIFICATION</scope>
</reference>
<accession>A0A183FKQ3</accession>
<accession>A0A3P7XHS8</accession>
<evidence type="ECO:0000313" key="2">
    <source>
        <dbReference type="Proteomes" id="UP000050761"/>
    </source>
</evidence>
<keyword evidence="2" id="KW-1185">Reference proteome</keyword>
<dbReference type="WBParaSite" id="HPBE_0000774801-mRNA-1">
    <property type="protein sequence ID" value="HPBE_0000774801-mRNA-1"/>
    <property type="gene ID" value="HPBE_0000774801"/>
</dbReference>
<dbReference type="OrthoDB" id="5862874at2759"/>
<protein>
    <submittedName>
        <fullName evidence="3">V-type proton ATPase subunit a</fullName>
    </submittedName>
</protein>
<proteinExistence type="predicted"/>
<reference evidence="1 2" key="1">
    <citation type="submission" date="2018-11" db="EMBL/GenBank/DDBJ databases">
        <authorList>
            <consortium name="Pathogen Informatics"/>
        </authorList>
    </citation>
    <scope>NUCLEOTIDE SEQUENCE [LARGE SCALE GENOMIC DNA]</scope>
</reference>
<sequence length="207" mass="23467">MLSQLSMMEEDMRNANAAMAGELYPLAHQKASTVMHEGRDIAAKEVLTYEEQGLVKQRCNEIDAKLRVLEQLATERQQTTQISQEVIITGDVFPLYSHSRGGLLVKKRLASLQTWYGMRVVPFLATHADMGGTLNEASDFLEAHQSFVEEVVNRDASVVSALAKRTEMTSVEWKTLDEFDTHYERLKDVLENRIRIGSSFVQVRFAE</sequence>